<dbReference type="EMBL" id="FVZE01000017">
    <property type="protein sequence ID" value="SLK12035.1"/>
    <property type="molecule type" value="Genomic_DNA"/>
</dbReference>
<accession>A0A1U6IVI5</accession>
<dbReference type="Proteomes" id="UP000190989">
    <property type="component" value="Unassembled WGS sequence"/>
</dbReference>
<reference evidence="2" key="1">
    <citation type="submission" date="2017-02" db="EMBL/GenBank/DDBJ databases">
        <authorList>
            <person name="Varghese N."/>
            <person name="Submissions S."/>
        </authorList>
    </citation>
    <scope>NUCLEOTIDE SEQUENCE [LARGE SCALE GENOMIC DNA]</scope>
    <source>
        <strain evidence="2">SM117</strain>
    </source>
</reference>
<proteinExistence type="predicted"/>
<sequence>MVDLHSKIHSSTLVAQGAGINPATLRGYYSRGKFRALGEAAEQNARQEQEKGGQPARYNARGAMHVALAVELIRYGFDGEQAFNDAAVILIGDEQRHPGGCFRPNYGPTLFIYARGQENHEDAIWIAHEEEFNKYIASKVRKAVSFLSINLTVLEQRVFSALGLSGNSWDDLPDTDGDDTGVLIRE</sequence>
<dbReference type="AlphaFoldDB" id="A0A1U6IVI5"/>
<keyword evidence="2" id="KW-1185">Reference proteome</keyword>
<name>A0A1U6IVI5_9SPHN</name>
<dbReference type="RefSeq" id="WP_079732011.1">
    <property type="nucleotide sequence ID" value="NZ_FVZE01000017.1"/>
</dbReference>
<gene>
    <name evidence="1" type="ORF">SAMN06295987_11719</name>
</gene>
<protein>
    <submittedName>
        <fullName evidence="1">Uncharacterized protein</fullName>
    </submittedName>
</protein>
<evidence type="ECO:0000313" key="1">
    <source>
        <dbReference type="EMBL" id="SLK12035.1"/>
    </source>
</evidence>
<organism evidence="1 2">
    <name type="scientific">Novosphingobium mathurense</name>
    <dbReference type="NCBI Taxonomy" id="428990"/>
    <lineage>
        <taxon>Bacteria</taxon>
        <taxon>Pseudomonadati</taxon>
        <taxon>Pseudomonadota</taxon>
        <taxon>Alphaproteobacteria</taxon>
        <taxon>Sphingomonadales</taxon>
        <taxon>Sphingomonadaceae</taxon>
        <taxon>Novosphingobium</taxon>
    </lineage>
</organism>
<dbReference type="STRING" id="428990.SAMN06295987_11719"/>
<evidence type="ECO:0000313" key="2">
    <source>
        <dbReference type="Proteomes" id="UP000190989"/>
    </source>
</evidence>